<comment type="caution">
    <text evidence="1">The sequence shown here is derived from an EMBL/GenBank/DDBJ whole genome shotgun (WGS) entry which is preliminary data.</text>
</comment>
<name>A0A412W7B6_9BACT</name>
<protein>
    <submittedName>
        <fullName evidence="1">Plasmid mobilization relaxosome protein MobC</fullName>
    </submittedName>
</protein>
<dbReference type="RefSeq" id="WP_118108396.1">
    <property type="nucleotide sequence ID" value="NZ_QRYI01000009.1"/>
</dbReference>
<reference evidence="1 2" key="1">
    <citation type="submission" date="2018-08" db="EMBL/GenBank/DDBJ databases">
        <title>A genome reference for cultivated species of the human gut microbiota.</title>
        <authorList>
            <person name="Zou Y."/>
            <person name="Xue W."/>
            <person name="Luo G."/>
        </authorList>
    </citation>
    <scope>NUCLEOTIDE SEQUENCE [LARGE SCALE GENOMIC DNA]</scope>
    <source>
        <strain evidence="1 2">AF14-6AC</strain>
    </source>
</reference>
<sequence>MENHTSKIGGRPPKKRIEKYHRIVSTKLTELQYYAIRKRTLQAGVPLSNYIRQAVIRGKIVTRMSRQDAEVIRQLAGEANNLNQLARRANAGGFALIVQELLKLKVRIVEIINQLSDDWKNNQGKRV</sequence>
<evidence type="ECO:0000313" key="2">
    <source>
        <dbReference type="Proteomes" id="UP000283426"/>
    </source>
</evidence>
<dbReference type="AlphaFoldDB" id="A0A412W7B6"/>
<proteinExistence type="predicted"/>
<dbReference type="InterPro" id="IPR053842">
    <property type="entry name" value="NikA-like"/>
</dbReference>
<dbReference type="Proteomes" id="UP000283426">
    <property type="component" value="Unassembled WGS sequence"/>
</dbReference>
<evidence type="ECO:0000313" key="1">
    <source>
        <dbReference type="EMBL" id="RGV20370.1"/>
    </source>
</evidence>
<gene>
    <name evidence="1" type="ORF">DWW24_16205</name>
</gene>
<organism evidence="1 2">
    <name type="scientific">Odoribacter splanchnicus</name>
    <dbReference type="NCBI Taxonomy" id="28118"/>
    <lineage>
        <taxon>Bacteria</taxon>
        <taxon>Pseudomonadati</taxon>
        <taxon>Bacteroidota</taxon>
        <taxon>Bacteroidia</taxon>
        <taxon>Bacteroidales</taxon>
        <taxon>Odoribacteraceae</taxon>
        <taxon>Odoribacter</taxon>
    </lineage>
</organism>
<accession>A0A412W7B6</accession>
<dbReference type="Pfam" id="PF21983">
    <property type="entry name" value="NikA-like"/>
    <property type="match status" value="1"/>
</dbReference>
<dbReference type="EMBL" id="QRYW01000040">
    <property type="protein sequence ID" value="RGV20370.1"/>
    <property type="molecule type" value="Genomic_DNA"/>
</dbReference>